<protein>
    <submittedName>
        <fullName evidence="1">Uncharacterized protein</fullName>
    </submittedName>
</protein>
<comment type="caution">
    <text evidence="1">The sequence shown here is derived from an EMBL/GenBank/DDBJ whole genome shotgun (WGS) entry which is preliminary data.</text>
</comment>
<proteinExistence type="predicted"/>
<gene>
    <name evidence="1" type="ORF">ENG14_01730</name>
</gene>
<sequence>MKDTLAEQLLAKVMNWSPEDIVRERPDLQIMAKYKYDSYQQFFPGMRFVESIAQWLNQFETIDERTIAYNFVKGRLVFCSDAEMGQLVSMVYPDYIRPLLLKETARIIGCPEHLITKIAESQEFQVLRRQSLFLSLSDSSHIDLFRRLNREEISHEQIYA</sequence>
<evidence type="ECO:0000313" key="1">
    <source>
        <dbReference type="EMBL" id="HDL89605.1"/>
    </source>
</evidence>
<dbReference type="EMBL" id="DQZW01000081">
    <property type="protein sequence ID" value="HDL89605.1"/>
    <property type="molecule type" value="Genomic_DNA"/>
</dbReference>
<name>A0A7C0WUX1_9BACT</name>
<dbReference type="AlphaFoldDB" id="A0A7C0WUX1"/>
<accession>A0A7C0WUX1</accession>
<reference evidence="1" key="1">
    <citation type="journal article" date="2020" name="mSystems">
        <title>Genome- and Community-Level Interaction Insights into Carbon Utilization and Element Cycling Functions of Hydrothermarchaeota in Hydrothermal Sediment.</title>
        <authorList>
            <person name="Zhou Z."/>
            <person name="Liu Y."/>
            <person name="Xu W."/>
            <person name="Pan J."/>
            <person name="Luo Z.H."/>
            <person name="Li M."/>
        </authorList>
    </citation>
    <scope>NUCLEOTIDE SEQUENCE [LARGE SCALE GENOMIC DNA]</scope>
    <source>
        <strain evidence="1">HyVt-19</strain>
    </source>
</reference>
<feature type="non-terminal residue" evidence="1">
    <location>
        <position position="160"/>
    </location>
</feature>
<dbReference type="Proteomes" id="UP000886355">
    <property type="component" value="Unassembled WGS sequence"/>
</dbReference>
<organism evidence="1">
    <name type="scientific">Thermodesulforhabdus norvegica</name>
    <dbReference type="NCBI Taxonomy" id="39841"/>
    <lineage>
        <taxon>Bacteria</taxon>
        <taxon>Pseudomonadati</taxon>
        <taxon>Thermodesulfobacteriota</taxon>
        <taxon>Syntrophobacteria</taxon>
        <taxon>Syntrophobacterales</taxon>
        <taxon>Thermodesulforhabdaceae</taxon>
        <taxon>Thermodesulforhabdus</taxon>
    </lineage>
</organism>